<dbReference type="EMBL" id="QEWE01000016">
    <property type="protein sequence ID" value="REJ28638.1"/>
    <property type="molecule type" value="Genomic_DNA"/>
</dbReference>
<dbReference type="AlphaFoldDB" id="A0A3E0K5B6"/>
<evidence type="ECO:0000313" key="1">
    <source>
        <dbReference type="EMBL" id="REJ28638.1"/>
    </source>
</evidence>
<name>A0A3E0K5B6_9BACI</name>
<evidence type="ECO:0000313" key="2">
    <source>
        <dbReference type="Proteomes" id="UP000257014"/>
    </source>
</evidence>
<gene>
    <name evidence="1" type="ORF">C6P37_08340</name>
</gene>
<organism evidence="1 2">
    <name type="scientific">Caldibacillus debilis</name>
    <dbReference type="NCBI Taxonomy" id="301148"/>
    <lineage>
        <taxon>Bacteria</taxon>
        <taxon>Bacillati</taxon>
        <taxon>Bacillota</taxon>
        <taxon>Bacilli</taxon>
        <taxon>Bacillales</taxon>
        <taxon>Bacillaceae</taxon>
        <taxon>Caldibacillus</taxon>
    </lineage>
</organism>
<protein>
    <submittedName>
        <fullName evidence="1">Uncharacterized protein</fullName>
    </submittedName>
</protein>
<proteinExistence type="predicted"/>
<reference evidence="1 2" key="1">
    <citation type="submission" date="2018-03" db="EMBL/GenBank/DDBJ databases">
        <authorList>
            <person name="Keele B.F."/>
        </authorList>
    </citation>
    <scope>NUCLEOTIDE SEQUENCE [LARGE SCALE GENOMIC DNA]</scope>
    <source>
        <strain evidence="1">ZCTH4_d</strain>
    </source>
</reference>
<sequence length="173" mass="19034">MLQKYYFNYIFFYGKKRGISRPHVPPVRQVIGTGPSFADSASPICESRSAGSLLRTVFPEVPVNRKRINGKFPRASTGFPPGSAAGKSIFRFRRGQRKKWKAGIAARTNMAEMTGFPISRFSEKDISGCPAPPAGLRGPAEVHGRIAAKFERKFICSCGGWLKSMPSRGPPLK</sequence>
<comment type="caution">
    <text evidence="1">The sequence shown here is derived from an EMBL/GenBank/DDBJ whole genome shotgun (WGS) entry which is preliminary data.</text>
</comment>
<accession>A0A3E0K5B6</accession>
<dbReference type="Proteomes" id="UP000257014">
    <property type="component" value="Unassembled WGS sequence"/>
</dbReference>